<proteinExistence type="inferred from homology"/>
<dbReference type="AlphaFoldDB" id="A0A5E4T763"/>
<sequence>MAVREGRGTVVITGASGYIGRKVASQFEADGWCVIRVMRPNPARDADAPADPENVVLYDGRAESLAPLSHLDPATTVFLHLAAAVEIASEIDKVEQLVDANIRLGMGLATFMIRHGFTRLVSTESYWQFDESGALGGNSLYAATKSSFSLMVEYLSRHYLRVASLVLYDVYGPNDARGKLLNALIEHAGAQTPFNLTAGEQIIDFIHVDDVADAFVVAARQLLADGATPAFHRYTVRSMRPLPLREYVGLIEKVTGRSIPVRWGGRPYPRHQIMKPWLPDASWQLPDWAATIRFEEGIASLVDNG</sequence>
<dbReference type="PANTHER" id="PTHR43000">
    <property type="entry name" value="DTDP-D-GLUCOSE 4,6-DEHYDRATASE-RELATED"/>
    <property type="match status" value="1"/>
</dbReference>
<name>A0A5E4T763_9BURK</name>
<dbReference type="Pfam" id="PF01370">
    <property type="entry name" value="Epimerase"/>
    <property type="match status" value="1"/>
</dbReference>
<gene>
    <name evidence="4" type="primary">rfbJ</name>
    <name evidence="4" type="ORF">PCO31111_01215</name>
</gene>
<organism evidence="4 5">
    <name type="scientific">Pandoraea communis</name>
    <dbReference type="NCBI Taxonomy" id="2508297"/>
    <lineage>
        <taxon>Bacteria</taxon>
        <taxon>Pseudomonadati</taxon>
        <taxon>Pseudomonadota</taxon>
        <taxon>Betaproteobacteria</taxon>
        <taxon>Burkholderiales</taxon>
        <taxon>Burkholderiaceae</taxon>
        <taxon>Pandoraea</taxon>
    </lineage>
</organism>
<dbReference type="InterPro" id="IPR036291">
    <property type="entry name" value="NAD(P)-bd_dom_sf"/>
</dbReference>
<keyword evidence="5" id="KW-1185">Reference proteome</keyword>
<dbReference type="Proteomes" id="UP000383971">
    <property type="component" value="Unassembled WGS sequence"/>
</dbReference>
<evidence type="ECO:0000256" key="2">
    <source>
        <dbReference type="ARBA" id="ARBA00007637"/>
    </source>
</evidence>
<evidence type="ECO:0000313" key="4">
    <source>
        <dbReference type="EMBL" id="VVD83062.1"/>
    </source>
</evidence>
<dbReference type="RefSeq" id="WP_150584140.1">
    <property type="nucleotide sequence ID" value="NZ_CABPSE010000003.1"/>
</dbReference>
<comment type="similarity">
    <text evidence="2">Belongs to the NAD(P)-dependent epimerase/dehydratase family.</text>
</comment>
<feature type="domain" description="NAD-dependent epimerase/dehydratase" evidence="3">
    <location>
        <begin position="10"/>
        <end position="221"/>
    </location>
</feature>
<dbReference type="EMBL" id="CABPSE010000003">
    <property type="protein sequence ID" value="VVD83062.1"/>
    <property type="molecule type" value="Genomic_DNA"/>
</dbReference>
<evidence type="ECO:0000313" key="5">
    <source>
        <dbReference type="Proteomes" id="UP000383971"/>
    </source>
</evidence>
<dbReference type="SUPFAM" id="SSF51735">
    <property type="entry name" value="NAD(P)-binding Rossmann-fold domains"/>
    <property type="match status" value="1"/>
</dbReference>
<dbReference type="InterPro" id="IPR001509">
    <property type="entry name" value="Epimerase_deHydtase"/>
</dbReference>
<comment type="pathway">
    <text evidence="1">Bacterial outer membrane biogenesis; LPS O-antigen biosynthesis.</text>
</comment>
<dbReference type="GO" id="GO:0016491">
    <property type="term" value="F:oxidoreductase activity"/>
    <property type="evidence" value="ECO:0007669"/>
    <property type="project" value="UniProtKB-KW"/>
</dbReference>
<dbReference type="Gene3D" id="3.40.50.720">
    <property type="entry name" value="NAD(P)-binding Rossmann-like Domain"/>
    <property type="match status" value="1"/>
</dbReference>
<protein>
    <submittedName>
        <fullName evidence="4">CDP-abequose synthase</fullName>
        <ecNumber evidence="4">1.1.1.341</ecNumber>
    </submittedName>
</protein>
<evidence type="ECO:0000256" key="1">
    <source>
        <dbReference type="ARBA" id="ARBA00005125"/>
    </source>
</evidence>
<accession>A0A5E4T763</accession>
<reference evidence="4 5" key="1">
    <citation type="submission" date="2019-08" db="EMBL/GenBank/DDBJ databases">
        <authorList>
            <person name="Peeters C."/>
        </authorList>
    </citation>
    <scope>NUCLEOTIDE SEQUENCE [LARGE SCALE GENOMIC DNA]</scope>
    <source>
        <strain evidence="4 5">LMG 31111</strain>
    </source>
</reference>
<dbReference type="EC" id="1.1.1.341" evidence="4"/>
<keyword evidence="4" id="KW-0560">Oxidoreductase</keyword>
<evidence type="ECO:0000259" key="3">
    <source>
        <dbReference type="Pfam" id="PF01370"/>
    </source>
</evidence>